<reference evidence="5 6" key="1">
    <citation type="submission" date="2016-02" db="EMBL/GenBank/DDBJ databases">
        <title>Genome analysis of coral dinoflagellate symbionts highlights evolutionary adaptations to a symbiotic lifestyle.</title>
        <authorList>
            <person name="Aranda M."/>
            <person name="Li Y."/>
            <person name="Liew Y.J."/>
            <person name="Baumgarten S."/>
            <person name="Simakov O."/>
            <person name="Wilson M."/>
            <person name="Piel J."/>
            <person name="Ashoor H."/>
            <person name="Bougouffa S."/>
            <person name="Bajic V.B."/>
            <person name="Ryu T."/>
            <person name="Ravasi T."/>
            <person name="Bayer T."/>
            <person name="Micklem G."/>
            <person name="Kim H."/>
            <person name="Bhak J."/>
            <person name="Lajeunesse T.C."/>
            <person name="Voolstra C.R."/>
        </authorList>
    </citation>
    <scope>NUCLEOTIDE SEQUENCE [LARGE SCALE GENOMIC DNA]</scope>
    <source>
        <strain evidence="5 6">CCMP2467</strain>
    </source>
</reference>
<evidence type="ECO:0000256" key="3">
    <source>
        <dbReference type="SAM" id="MobiDB-lite"/>
    </source>
</evidence>
<keyword evidence="4" id="KW-0732">Signal</keyword>
<evidence type="ECO:0000256" key="4">
    <source>
        <dbReference type="SAM" id="SignalP"/>
    </source>
</evidence>
<comment type="similarity">
    <text evidence="1">Belongs to the isochorismatase family.</text>
</comment>
<dbReference type="GO" id="GO:0016787">
    <property type="term" value="F:hydrolase activity"/>
    <property type="evidence" value="ECO:0007669"/>
    <property type="project" value="UniProtKB-KW"/>
</dbReference>
<dbReference type="InterPro" id="IPR036380">
    <property type="entry name" value="Isochorismatase-like_sf"/>
</dbReference>
<keyword evidence="2" id="KW-0378">Hydrolase</keyword>
<evidence type="ECO:0000313" key="6">
    <source>
        <dbReference type="Proteomes" id="UP000186817"/>
    </source>
</evidence>
<evidence type="ECO:0000313" key="5">
    <source>
        <dbReference type="EMBL" id="OLP99471.1"/>
    </source>
</evidence>
<feature type="region of interest" description="Disordered" evidence="3">
    <location>
        <begin position="305"/>
        <end position="345"/>
    </location>
</feature>
<proteinExistence type="inferred from homology"/>
<dbReference type="InterPro" id="IPR052347">
    <property type="entry name" value="Isochorismatase_Nicotinamidase"/>
</dbReference>
<dbReference type="EMBL" id="LSRX01000361">
    <property type="protein sequence ID" value="OLP99471.1"/>
    <property type="molecule type" value="Genomic_DNA"/>
</dbReference>
<dbReference type="PANTHER" id="PTHR11080">
    <property type="entry name" value="PYRAZINAMIDASE/NICOTINAMIDASE"/>
    <property type="match status" value="1"/>
</dbReference>
<dbReference type="OrthoDB" id="406481at2759"/>
<keyword evidence="6" id="KW-1185">Reference proteome</keyword>
<feature type="chain" id="PRO_5010379134" description="Pyrazinamidase/nicotinamidase" evidence="4">
    <location>
        <begin position="22"/>
        <end position="1019"/>
    </location>
</feature>
<dbReference type="Proteomes" id="UP000186817">
    <property type="component" value="Unassembled WGS sequence"/>
</dbReference>
<sequence length="1019" mass="112515">MRAALRWILAFLPVLSKLGFGQKGLGSLNDPCDCMQHHDFWVASRRALVELFWTPDYPMRALDPNDKLHYWTRRQSCMYSPENEESHRPTALSDCIPGFMMVTIVCMQRHVASGNPERAMDFATELVRLLPFGASCIDTSGWPVTTSQILSYYRRFRRAYAAGPKGQGLDVAGRRARTEQRERDGETASGWPVWLLREMLWQAGTERSSGRLLGEEAETCPSGSFPHKWRCWLLGTPGASCEEACREAELDFRPFPPSPPPMPLASACEGRATALQAAQATAEFSVAGWYCISSASEYVPTVEDKSLGGTAQPEPNVPAGALPNHPRPKRKSLRGSKDPSTTKADGVMVLLSPEVSAVTVRWKEHLKGRLLETRFDWHGARTTVVAVYQHVWSPAKTVQANKQEARPDEAEFTNFVREHIEVWVSFVEVIFLEIAAGLVALGLLGRHSLHLAKFNSGRIFGTGPPGFYHSAIGAAYPRGLERRQVADFARAAPLGPLRVLCARRAALPLERFLAGTGCFVEVSDLLPGLSLRTISALGIGAGGGAGLAINAMRTPSLSRQRAPLPTWAVREPRCLTKTMLRFALFVGLTLALREESGRLSLDRDADGYVIDSDPCRSPRGSDYCQVSVQAELRKLQAVEDPGARIGAILAIQDQASRACCSQGTDYDEFVFESAVKHNKGSINAPLFDSTTALVVIDLQQDFTQGSLRQPCWDFGGDTFLRNTEQLIQKAASAGATIIASKDFHPPNHCSFAGEENCLNQKDKHEGTAKERYVNDFPSHCSFEWTNGTAVPQKAPETPFCKFMDSIEVKVPFCGQFDFVGTDFDPALAEALSSVDRSQVEVVFKGFHQKYDSFSAMEHRETQEGAMSVEDEEIRFTGGYALSTARDDACHGKWDQASCYPTKDELFGSGRRSFAEILEARRINKIVVTGLVYDFCVKETAIFTRENSPSTEVWVLADLTRPSFDGKPGAPYTTGLCDGQETENGYCAEGGGTKQWYRRVLQDFVDNDVKVKRLVEPECA</sequence>
<dbReference type="PANTHER" id="PTHR11080:SF2">
    <property type="entry name" value="LD05707P"/>
    <property type="match status" value="1"/>
</dbReference>
<name>A0A1Q9DWE3_SYMMI</name>
<gene>
    <name evidence="5" type="ORF">AK812_SmicGene17967</name>
</gene>
<organism evidence="5 6">
    <name type="scientific">Symbiodinium microadriaticum</name>
    <name type="common">Dinoflagellate</name>
    <name type="synonym">Zooxanthella microadriatica</name>
    <dbReference type="NCBI Taxonomy" id="2951"/>
    <lineage>
        <taxon>Eukaryota</taxon>
        <taxon>Sar</taxon>
        <taxon>Alveolata</taxon>
        <taxon>Dinophyceae</taxon>
        <taxon>Suessiales</taxon>
        <taxon>Symbiodiniaceae</taxon>
        <taxon>Symbiodinium</taxon>
    </lineage>
</organism>
<dbReference type="AlphaFoldDB" id="A0A1Q9DWE3"/>
<evidence type="ECO:0000256" key="1">
    <source>
        <dbReference type="ARBA" id="ARBA00006336"/>
    </source>
</evidence>
<dbReference type="Gene3D" id="3.40.50.850">
    <property type="entry name" value="Isochorismatase-like"/>
    <property type="match status" value="1"/>
</dbReference>
<feature type="signal peptide" evidence="4">
    <location>
        <begin position="1"/>
        <end position="21"/>
    </location>
</feature>
<dbReference type="SUPFAM" id="SSF52499">
    <property type="entry name" value="Isochorismatase-like hydrolases"/>
    <property type="match status" value="2"/>
</dbReference>
<evidence type="ECO:0000256" key="2">
    <source>
        <dbReference type="ARBA" id="ARBA00022801"/>
    </source>
</evidence>
<protein>
    <recommendedName>
        <fullName evidence="7">Pyrazinamidase/nicotinamidase</fullName>
    </recommendedName>
</protein>
<evidence type="ECO:0008006" key="7">
    <source>
        <dbReference type="Google" id="ProtNLM"/>
    </source>
</evidence>
<comment type="caution">
    <text evidence="5">The sequence shown here is derived from an EMBL/GenBank/DDBJ whole genome shotgun (WGS) entry which is preliminary data.</text>
</comment>
<accession>A0A1Q9DWE3</accession>